<reference evidence="2" key="1">
    <citation type="submission" date="2022-08" db="UniProtKB">
        <authorList>
            <consortium name="EnsemblMetazoa"/>
        </authorList>
    </citation>
    <scope>IDENTIFICATION</scope>
    <source>
        <strain evidence="2">05x7-T-G4-1.051#20</strain>
    </source>
</reference>
<feature type="signal peptide" evidence="1">
    <location>
        <begin position="1"/>
        <end position="23"/>
    </location>
</feature>
<evidence type="ECO:0000313" key="2">
    <source>
        <dbReference type="EnsemblMetazoa" id="G2496.5:cds"/>
    </source>
</evidence>
<organism evidence="2 3">
    <name type="scientific">Magallana gigas</name>
    <name type="common">Pacific oyster</name>
    <name type="synonym">Crassostrea gigas</name>
    <dbReference type="NCBI Taxonomy" id="29159"/>
    <lineage>
        <taxon>Eukaryota</taxon>
        <taxon>Metazoa</taxon>
        <taxon>Spiralia</taxon>
        <taxon>Lophotrochozoa</taxon>
        <taxon>Mollusca</taxon>
        <taxon>Bivalvia</taxon>
        <taxon>Autobranchia</taxon>
        <taxon>Pteriomorphia</taxon>
        <taxon>Ostreida</taxon>
        <taxon>Ostreoidea</taxon>
        <taxon>Ostreidae</taxon>
        <taxon>Magallana</taxon>
    </lineage>
</organism>
<sequence length="258" mass="27918">MKLSKCVSILVIYSYVLLDVVQSVDLALSLEPTTLSSLESLSLDKSPGEVTAAQYVPLLYPSSDQSQIDPSVIQPSFTESFSGTENINQATLNRSIYPSRTKNAAQDPYQTTGEDYDLTKLLGSSKTAHQKTSAIEISSSSPISLTLQPHVSLSQDPVSSKTSAQGTEPLHSVEWTLYDTMLKTQDSHEIQSQLAAMTITSSVFSSTSTSVMNTTKTSKGNNSCIPRPCPLSTDICTPLKGGKFHCSCRQGLQINYTF</sequence>
<evidence type="ECO:0000256" key="1">
    <source>
        <dbReference type="SAM" id="SignalP"/>
    </source>
</evidence>
<protein>
    <recommendedName>
        <fullName evidence="4">EGF-like domain-containing protein</fullName>
    </recommendedName>
</protein>
<dbReference type="Proteomes" id="UP000005408">
    <property type="component" value="Unassembled WGS sequence"/>
</dbReference>
<evidence type="ECO:0008006" key="4">
    <source>
        <dbReference type="Google" id="ProtNLM"/>
    </source>
</evidence>
<accession>A0A8W8KTD3</accession>
<keyword evidence="3" id="KW-1185">Reference proteome</keyword>
<dbReference type="AlphaFoldDB" id="A0A8W8KTD3"/>
<feature type="chain" id="PRO_5036479219" description="EGF-like domain-containing protein" evidence="1">
    <location>
        <begin position="24"/>
        <end position="258"/>
    </location>
</feature>
<dbReference type="EnsemblMetazoa" id="G2496.5">
    <property type="protein sequence ID" value="G2496.5:cds"/>
    <property type="gene ID" value="G2496"/>
</dbReference>
<evidence type="ECO:0000313" key="3">
    <source>
        <dbReference type="Proteomes" id="UP000005408"/>
    </source>
</evidence>
<name>A0A8W8KTD3_MAGGI</name>
<keyword evidence="1" id="KW-0732">Signal</keyword>
<proteinExistence type="predicted"/>